<name>A0ABQ6CTJ4_9HYPH</name>
<comment type="caution">
    <text evidence="2">The sequence shown here is derived from an EMBL/GenBank/DDBJ whole genome shotgun (WGS) entry which is preliminary data.</text>
</comment>
<evidence type="ECO:0000256" key="1">
    <source>
        <dbReference type="SAM" id="Phobius"/>
    </source>
</evidence>
<sequence>MLERSLEVLIFIAAVGCGLVAGVFFAFSSFVMPALGRIPAPSGISAMQSISVVVINPSFMTAFMGTGALCLVLLAGAWMWWGDLSGKLLLAGCLIYLVACIGVTMVFNVPLNDTLATMQADTAEAASFWSRYLTEWTAWNHVRTVAPALSLALFVLALIRRAAV</sequence>
<feature type="transmembrane region" description="Helical" evidence="1">
    <location>
        <begin position="59"/>
        <end position="81"/>
    </location>
</feature>
<feature type="transmembrane region" description="Helical" evidence="1">
    <location>
        <begin position="9"/>
        <end position="32"/>
    </location>
</feature>
<evidence type="ECO:0000313" key="3">
    <source>
        <dbReference type="Proteomes" id="UP001156882"/>
    </source>
</evidence>
<accession>A0ABQ6CTJ4</accession>
<dbReference type="Proteomes" id="UP001156882">
    <property type="component" value="Unassembled WGS sequence"/>
</dbReference>
<gene>
    <name evidence="2" type="ORF">GCM10007874_66770</name>
</gene>
<reference evidence="3" key="1">
    <citation type="journal article" date="2019" name="Int. J. Syst. Evol. Microbiol.">
        <title>The Global Catalogue of Microorganisms (GCM) 10K type strain sequencing project: providing services to taxonomists for standard genome sequencing and annotation.</title>
        <authorList>
            <consortium name="The Broad Institute Genomics Platform"/>
            <consortium name="The Broad Institute Genome Sequencing Center for Infectious Disease"/>
            <person name="Wu L."/>
            <person name="Ma J."/>
        </authorList>
    </citation>
    <scope>NUCLEOTIDE SEQUENCE [LARGE SCALE GENOMIC DNA]</scope>
    <source>
        <strain evidence="3">NBRC 101365</strain>
    </source>
</reference>
<keyword evidence="1" id="KW-1133">Transmembrane helix</keyword>
<keyword evidence="3" id="KW-1185">Reference proteome</keyword>
<feature type="transmembrane region" description="Helical" evidence="1">
    <location>
        <begin position="138"/>
        <end position="159"/>
    </location>
</feature>
<dbReference type="EMBL" id="BSPC01000080">
    <property type="protein sequence ID" value="GLS23656.1"/>
    <property type="molecule type" value="Genomic_DNA"/>
</dbReference>
<evidence type="ECO:0000313" key="2">
    <source>
        <dbReference type="EMBL" id="GLS23656.1"/>
    </source>
</evidence>
<organism evidence="2 3">
    <name type="scientific">Labrys miyagiensis</name>
    <dbReference type="NCBI Taxonomy" id="346912"/>
    <lineage>
        <taxon>Bacteria</taxon>
        <taxon>Pseudomonadati</taxon>
        <taxon>Pseudomonadota</taxon>
        <taxon>Alphaproteobacteria</taxon>
        <taxon>Hyphomicrobiales</taxon>
        <taxon>Xanthobacteraceae</taxon>
        <taxon>Labrys</taxon>
    </lineage>
</organism>
<feature type="transmembrane region" description="Helical" evidence="1">
    <location>
        <begin position="88"/>
        <end position="109"/>
    </location>
</feature>
<proteinExistence type="predicted"/>
<protein>
    <submittedName>
        <fullName evidence="2">Membrane protein</fullName>
    </submittedName>
</protein>
<keyword evidence="1" id="KW-0472">Membrane</keyword>
<dbReference type="RefSeq" id="WP_284316589.1">
    <property type="nucleotide sequence ID" value="NZ_BSPC01000080.1"/>
</dbReference>
<dbReference type="InterPro" id="IPR013901">
    <property type="entry name" value="Anthrone_oxy"/>
</dbReference>
<dbReference type="Pfam" id="PF08592">
    <property type="entry name" value="Anthrone_oxy"/>
    <property type="match status" value="1"/>
</dbReference>
<keyword evidence="1" id="KW-0812">Transmembrane</keyword>